<dbReference type="InterPro" id="IPR008471">
    <property type="entry name" value="MnmC-like_methylTransf"/>
</dbReference>
<keyword evidence="3" id="KW-1185">Reference proteome</keyword>
<dbReference type="OrthoDB" id="9786494at2"/>
<protein>
    <recommendedName>
        <fullName evidence="1">MnmC-like methyltransferase domain-containing protein</fullName>
    </recommendedName>
</protein>
<evidence type="ECO:0000313" key="3">
    <source>
        <dbReference type="Proteomes" id="UP000323824"/>
    </source>
</evidence>
<dbReference type="PANTHER" id="PTHR39963:SF1">
    <property type="entry name" value="MNMC-LIKE METHYLTRANSFERASE DOMAIN-CONTAINING PROTEIN"/>
    <property type="match status" value="1"/>
</dbReference>
<reference evidence="2 3" key="1">
    <citation type="submission" date="2019-02" db="EMBL/GenBank/DDBJ databases">
        <authorList>
            <person name="Fomenkov A."/>
            <person name="Dubinina G."/>
            <person name="Grabovich M."/>
            <person name="Vincze T."/>
            <person name="Roberts R.J."/>
        </authorList>
    </citation>
    <scope>NUCLEOTIDE SEQUENCE [LARGE SCALE GENOMIC DNA]</scope>
    <source>
        <strain evidence="2 3">P</strain>
    </source>
</reference>
<dbReference type="Gene3D" id="3.40.50.150">
    <property type="entry name" value="Vaccinia Virus protein VP39"/>
    <property type="match status" value="1"/>
</dbReference>
<feature type="domain" description="MnmC-like methyltransferase" evidence="1">
    <location>
        <begin position="127"/>
        <end position="222"/>
    </location>
</feature>
<dbReference type="AlphaFoldDB" id="A0A5C1QEA9"/>
<dbReference type="GO" id="GO:0016645">
    <property type="term" value="F:oxidoreductase activity, acting on the CH-NH group of donors"/>
    <property type="evidence" value="ECO:0007669"/>
    <property type="project" value="InterPro"/>
</dbReference>
<dbReference type="PANTHER" id="PTHR39963">
    <property type="entry name" value="SLL0983 PROTEIN"/>
    <property type="match status" value="1"/>
</dbReference>
<name>A0A5C1QEA9_9SPIO</name>
<dbReference type="KEGG" id="sper:EW093_10150"/>
<dbReference type="InterPro" id="IPR029063">
    <property type="entry name" value="SAM-dependent_MTases_sf"/>
</dbReference>
<dbReference type="NCBIfam" id="NF033855">
    <property type="entry name" value="tRNA_MNMC2"/>
    <property type="match status" value="1"/>
</dbReference>
<dbReference type="GO" id="GO:0004808">
    <property type="term" value="F:tRNA (5-methylaminomethyl-2-thiouridylate)(34)-methyltransferase activity"/>
    <property type="evidence" value="ECO:0007669"/>
    <property type="project" value="InterPro"/>
</dbReference>
<sequence length="224" mass="25698">MEEKLINEYFDDCYFSDESGYLESEYVFINGNNLESRLNEELSIGETGFGTGLNLLVLEEFLEGKLVADKTVKFTTVEKYIIEVDVVKKALSSLANISEESLSRHLNLYEEICANKKNGWNSISVDRSWGRLEFNLFYGDIMDCFENYPIKNNCWFFDGHSPDKNPEMWSVELFKNVSKQTKKGGTFATFTAAGVVKRALRDAGFTVKRKKGFGRKRHMITGFF</sequence>
<accession>A0A5C1QEA9</accession>
<dbReference type="EMBL" id="CP035807">
    <property type="protein sequence ID" value="QEN05054.1"/>
    <property type="molecule type" value="Genomic_DNA"/>
</dbReference>
<organism evidence="2 3">
    <name type="scientific">Thiospirochaeta perfilievii</name>
    <dbReference type="NCBI Taxonomy" id="252967"/>
    <lineage>
        <taxon>Bacteria</taxon>
        <taxon>Pseudomonadati</taxon>
        <taxon>Spirochaetota</taxon>
        <taxon>Spirochaetia</taxon>
        <taxon>Spirochaetales</taxon>
        <taxon>Spirochaetaceae</taxon>
        <taxon>Thiospirochaeta</taxon>
    </lineage>
</organism>
<dbReference type="Proteomes" id="UP000323824">
    <property type="component" value="Chromosome"/>
</dbReference>
<reference evidence="2 3" key="2">
    <citation type="submission" date="2019-09" db="EMBL/GenBank/DDBJ databases">
        <title>Complete Genome Sequence and Methylome Analysis of free living Spirochaetas.</title>
        <authorList>
            <person name="Leshcheva N."/>
            <person name="Mikheeva N."/>
        </authorList>
    </citation>
    <scope>NUCLEOTIDE SEQUENCE [LARGE SCALE GENOMIC DNA]</scope>
    <source>
        <strain evidence="2 3">P</strain>
    </source>
</reference>
<proteinExistence type="predicted"/>
<evidence type="ECO:0000313" key="2">
    <source>
        <dbReference type="EMBL" id="QEN05054.1"/>
    </source>
</evidence>
<dbReference type="Pfam" id="PF05430">
    <property type="entry name" value="Methyltransf_30"/>
    <property type="match status" value="1"/>
</dbReference>
<dbReference type="RefSeq" id="WP_149568295.1">
    <property type="nucleotide sequence ID" value="NZ_CP035807.1"/>
</dbReference>
<gene>
    <name evidence="2" type="ORF">EW093_10150</name>
</gene>
<evidence type="ECO:0000259" key="1">
    <source>
        <dbReference type="Pfam" id="PF05430"/>
    </source>
</evidence>
<dbReference type="InterPro" id="IPR047785">
    <property type="entry name" value="tRNA_MNMC2"/>
</dbReference>